<keyword evidence="1 3" id="KW-0808">Transferase</keyword>
<dbReference type="InterPro" id="IPR001296">
    <property type="entry name" value="Glyco_trans_1"/>
</dbReference>
<evidence type="ECO:0000256" key="1">
    <source>
        <dbReference type="ARBA" id="ARBA00022679"/>
    </source>
</evidence>
<accession>A0A7V1EIQ9</accession>
<dbReference type="CDD" id="cd03801">
    <property type="entry name" value="GT4_PimA-like"/>
    <property type="match status" value="1"/>
</dbReference>
<protein>
    <submittedName>
        <fullName evidence="3">Glycosyltransferase family 1 protein</fullName>
    </submittedName>
</protein>
<name>A0A7V1EIQ9_UNCW3</name>
<dbReference type="EMBL" id="DSKY01000021">
    <property type="protein sequence ID" value="HDY59762.1"/>
    <property type="molecule type" value="Genomic_DNA"/>
</dbReference>
<dbReference type="AlphaFoldDB" id="A0A7V1EIQ9"/>
<dbReference type="Pfam" id="PF00534">
    <property type="entry name" value="Glycos_transf_1"/>
    <property type="match status" value="1"/>
</dbReference>
<reference evidence="3" key="1">
    <citation type="journal article" date="2020" name="mSystems">
        <title>Genome- and Community-Level Interaction Insights into Carbon Utilization and Element Cycling Functions of Hydrothermarchaeota in Hydrothermal Sediment.</title>
        <authorList>
            <person name="Zhou Z."/>
            <person name="Liu Y."/>
            <person name="Xu W."/>
            <person name="Pan J."/>
            <person name="Luo Z.H."/>
            <person name="Li M."/>
        </authorList>
    </citation>
    <scope>NUCLEOTIDE SEQUENCE [LARGE SCALE GENOMIC DNA]</scope>
    <source>
        <strain evidence="3">SpSt-258</strain>
    </source>
</reference>
<organism evidence="3">
    <name type="scientific">candidate division WOR-3 bacterium</name>
    <dbReference type="NCBI Taxonomy" id="2052148"/>
    <lineage>
        <taxon>Bacteria</taxon>
        <taxon>Bacteria division WOR-3</taxon>
    </lineage>
</organism>
<evidence type="ECO:0000259" key="2">
    <source>
        <dbReference type="Pfam" id="PF00534"/>
    </source>
</evidence>
<dbReference type="SUPFAM" id="SSF53756">
    <property type="entry name" value="UDP-Glycosyltransferase/glycogen phosphorylase"/>
    <property type="match status" value="1"/>
</dbReference>
<comment type="caution">
    <text evidence="3">The sequence shown here is derived from an EMBL/GenBank/DDBJ whole genome shotgun (WGS) entry which is preliminary data.</text>
</comment>
<feature type="domain" description="Glycosyl transferase family 1" evidence="2">
    <location>
        <begin position="183"/>
        <end position="339"/>
    </location>
</feature>
<dbReference type="Gene3D" id="3.40.50.2000">
    <property type="entry name" value="Glycogen Phosphorylase B"/>
    <property type="match status" value="2"/>
</dbReference>
<proteinExistence type="predicted"/>
<evidence type="ECO:0000313" key="3">
    <source>
        <dbReference type="EMBL" id="HDY59762.1"/>
    </source>
</evidence>
<gene>
    <name evidence="3" type="ORF">ENP86_09470</name>
</gene>
<dbReference type="PANTHER" id="PTHR46401">
    <property type="entry name" value="GLYCOSYLTRANSFERASE WBBK-RELATED"/>
    <property type="match status" value="1"/>
</dbReference>
<dbReference type="GO" id="GO:0016757">
    <property type="term" value="F:glycosyltransferase activity"/>
    <property type="evidence" value="ECO:0007669"/>
    <property type="project" value="InterPro"/>
</dbReference>
<sequence length="366" mass="42825">MRKNRIYLIGAMRIFFIGSYRHNPITGGHIYNQKVIEALNELGHKVVEINVHHLPFFFRIKFFSFLYCFLMWFKGSSDLILQVVDSSLRYFPFTIFTWYYQIPTALIVHHLKEELPQFNLREYINYQLMRCNLKRATFIIVNSHNTKLNVIHCIGGNNKKIWIVSPGIYTCSNSIKRRLYGTKKNWVFISVGSIIPRKGYDFLIESLKDLNKFQYKCYIVGDIGDKKYYSLLLKKIIKYQLNKNIIFTGYLSQAELEELYENSDLFILPSRHEGYGIVLNEALNHGIPVVATNVGAVPEIIQNNVNGFLVEPDNPANLTKILKKIMESPYTLANLQENIIARSHCKRTWIDMKDELKKVFIDKLNF</sequence>
<dbReference type="PANTHER" id="PTHR46401:SF2">
    <property type="entry name" value="GLYCOSYLTRANSFERASE WBBK-RELATED"/>
    <property type="match status" value="1"/>
</dbReference>